<gene>
    <name evidence="1" type="ORF">OCTVUL_1B009661</name>
</gene>
<reference evidence="1" key="1">
    <citation type="submission" date="2023-08" db="EMBL/GenBank/DDBJ databases">
        <authorList>
            <person name="Alioto T."/>
            <person name="Alioto T."/>
            <person name="Gomez Garrido J."/>
        </authorList>
    </citation>
    <scope>NUCLEOTIDE SEQUENCE</scope>
</reference>
<accession>A0AA36EYF9</accession>
<protein>
    <submittedName>
        <fullName evidence="1">Uncharacterized protein</fullName>
    </submittedName>
</protein>
<evidence type="ECO:0000313" key="2">
    <source>
        <dbReference type="Proteomes" id="UP001162480"/>
    </source>
</evidence>
<dbReference type="Proteomes" id="UP001162480">
    <property type="component" value="Chromosome 1"/>
</dbReference>
<organism evidence="1 2">
    <name type="scientific">Octopus vulgaris</name>
    <name type="common">Common octopus</name>
    <dbReference type="NCBI Taxonomy" id="6645"/>
    <lineage>
        <taxon>Eukaryota</taxon>
        <taxon>Metazoa</taxon>
        <taxon>Spiralia</taxon>
        <taxon>Lophotrochozoa</taxon>
        <taxon>Mollusca</taxon>
        <taxon>Cephalopoda</taxon>
        <taxon>Coleoidea</taxon>
        <taxon>Octopodiformes</taxon>
        <taxon>Octopoda</taxon>
        <taxon>Incirrata</taxon>
        <taxon>Octopodidae</taxon>
        <taxon>Octopus</taxon>
    </lineage>
</organism>
<name>A0AA36EYF9_OCTVU</name>
<evidence type="ECO:0000313" key="1">
    <source>
        <dbReference type="EMBL" id="CAI9716675.1"/>
    </source>
</evidence>
<keyword evidence="2" id="KW-1185">Reference proteome</keyword>
<dbReference type="AlphaFoldDB" id="A0AA36EYF9"/>
<dbReference type="EMBL" id="OX597814">
    <property type="protein sequence ID" value="CAI9716675.1"/>
    <property type="molecule type" value="Genomic_DNA"/>
</dbReference>
<sequence>MKWKYIVKEMKEKSIMTLEYVHQSPKDTNLELLLNMEELEAAIQKTKPEKAPEFHSIPDKVYKCGGNKFWQCNNLL</sequence>
<proteinExistence type="predicted"/>